<name>A0A5A7PYG5_STRAF</name>
<dbReference type="Proteomes" id="UP000325081">
    <property type="component" value="Unassembled WGS sequence"/>
</dbReference>
<dbReference type="AlphaFoldDB" id="A0A5A7PYG5"/>
<reference evidence="3" key="1">
    <citation type="journal article" date="2019" name="Curr. Biol.">
        <title>Genome Sequence of Striga asiatica Provides Insight into the Evolution of Plant Parasitism.</title>
        <authorList>
            <person name="Yoshida S."/>
            <person name="Kim S."/>
            <person name="Wafula E.K."/>
            <person name="Tanskanen J."/>
            <person name="Kim Y.M."/>
            <person name="Honaas L."/>
            <person name="Yang Z."/>
            <person name="Spallek T."/>
            <person name="Conn C.E."/>
            <person name="Ichihashi Y."/>
            <person name="Cheong K."/>
            <person name="Cui S."/>
            <person name="Der J.P."/>
            <person name="Gundlach H."/>
            <person name="Jiao Y."/>
            <person name="Hori C."/>
            <person name="Ishida J.K."/>
            <person name="Kasahara H."/>
            <person name="Kiba T."/>
            <person name="Kim M.S."/>
            <person name="Koo N."/>
            <person name="Laohavisit A."/>
            <person name="Lee Y.H."/>
            <person name="Lumba S."/>
            <person name="McCourt P."/>
            <person name="Mortimer J.C."/>
            <person name="Mutuku J.M."/>
            <person name="Nomura T."/>
            <person name="Sasaki-Sekimoto Y."/>
            <person name="Seto Y."/>
            <person name="Wang Y."/>
            <person name="Wakatake T."/>
            <person name="Sakakibara H."/>
            <person name="Demura T."/>
            <person name="Yamaguchi S."/>
            <person name="Yoneyama K."/>
            <person name="Manabe R.I."/>
            <person name="Nelson D.C."/>
            <person name="Schulman A.H."/>
            <person name="Timko M.P."/>
            <person name="dePamphilis C.W."/>
            <person name="Choi D."/>
            <person name="Shirasu K."/>
        </authorList>
    </citation>
    <scope>NUCLEOTIDE SEQUENCE [LARGE SCALE GENOMIC DNA]</scope>
    <source>
        <strain evidence="3">cv. UVA1</strain>
    </source>
</reference>
<dbReference type="GO" id="GO:1990904">
    <property type="term" value="C:ribonucleoprotein complex"/>
    <property type="evidence" value="ECO:0007669"/>
    <property type="project" value="UniProtKB-KW"/>
</dbReference>
<accession>A0A5A7PYG5</accession>
<keyword evidence="2" id="KW-0687">Ribonucleoprotein</keyword>
<keyword evidence="3" id="KW-1185">Reference proteome</keyword>
<organism evidence="2 3">
    <name type="scientific">Striga asiatica</name>
    <name type="common">Asiatic witchweed</name>
    <name type="synonym">Buchnera asiatica</name>
    <dbReference type="NCBI Taxonomy" id="4170"/>
    <lineage>
        <taxon>Eukaryota</taxon>
        <taxon>Viridiplantae</taxon>
        <taxon>Streptophyta</taxon>
        <taxon>Embryophyta</taxon>
        <taxon>Tracheophyta</taxon>
        <taxon>Spermatophyta</taxon>
        <taxon>Magnoliopsida</taxon>
        <taxon>eudicotyledons</taxon>
        <taxon>Gunneridae</taxon>
        <taxon>Pentapetalae</taxon>
        <taxon>asterids</taxon>
        <taxon>lamiids</taxon>
        <taxon>Lamiales</taxon>
        <taxon>Orobanchaceae</taxon>
        <taxon>Buchnereae</taxon>
        <taxon>Striga</taxon>
    </lineage>
</organism>
<feature type="compositionally biased region" description="Polar residues" evidence="1">
    <location>
        <begin position="48"/>
        <end position="61"/>
    </location>
</feature>
<evidence type="ECO:0000313" key="3">
    <source>
        <dbReference type="Proteomes" id="UP000325081"/>
    </source>
</evidence>
<evidence type="ECO:0000313" key="2">
    <source>
        <dbReference type="EMBL" id="GER37933.1"/>
    </source>
</evidence>
<gene>
    <name evidence="2" type="ORF">STAS_14384</name>
</gene>
<dbReference type="EMBL" id="BKCP01005406">
    <property type="protein sequence ID" value="GER37933.1"/>
    <property type="molecule type" value="Genomic_DNA"/>
</dbReference>
<feature type="compositionally biased region" description="Low complexity" evidence="1">
    <location>
        <begin position="13"/>
        <end position="39"/>
    </location>
</feature>
<sequence length="138" mass="15175">MNKNLKPRHCYLTSPSSSSGPSTDPSSRSSSPPSSTEPSGCEVPPPNFIQNPRSETISKVSSPKFRWNFQERPIARNLLAAGKREVGMQGFVHDEASRKYGVFHDDDVGDDAASPAATVHDARLHLHRRSFSKVTLPF</sequence>
<proteinExistence type="predicted"/>
<evidence type="ECO:0000256" key="1">
    <source>
        <dbReference type="SAM" id="MobiDB-lite"/>
    </source>
</evidence>
<comment type="caution">
    <text evidence="2">The sequence shown here is derived from an EMBL/GenBank/DDBJ whole genome shotgun (WGS) entry which is preliminary data.</text>
</comment>
<feature type="region of interest" description="Disordered" evidence="1">
    <location>
        <begin position="1"/>
        <end position="62"/>
    </location>
</feature>
<protein>
    <submittedName>
        <fullName evidence="2">U2 small nuclear ribonucleoprotein B</fullName>
    </submittedName>
</protein>